<proteinExistence type="predicted"/>
<evidence type="ECO:0000256" key="1">
    <source>
        <dbReference type="SAM" id="MobiDB-lite"/>
    </source>
</evidence>
<accession>A0A165HYS2</accession>
<dbReference type="OrthoDB" id="5307331at2759"/>
<evidence type="ECO:0000313" key="3">
    <source>
        <dbReference type="Proteomes" id="UP000076632"/>
    </source>
</evidence>
<dbReference type="EMBL" id="KV407456">
    <property type="protein sequence ID" value="KZF24110.1"/>
    <property type="molecule type" value="Genomic_DNA"/>
</dbReference>
<dbReference type="RefSeq" id="XP_018189665.1">
    <property type="nucleotide sequence ID" value="XM_018336942.1"/>
</dbReference>
<name>A0A165HYS2_XYLHT</name>
<sequence>MSLGERNVFAVARKFLKACNIPGELSGENTNHARLSQILKDYPRLRNDKSNASHPSQEQRNGTEGAFRHEGSFTHLLHLAKLDEEPCIRQRIRNARGNKGTMINNHLGNLDFQIREREYAASQRKLKGITGTRKRRQSAMGGNDSDGDSEGRYKGTINEASGSGGSMQQIRLPVKRLRK</sequence>
<dbReference type="GeneID" id="28902079"/>
<feature type="region of interest" description="Disordered" evidence="1">
    <location>
        <begin position="128"/>
        <end position="179"/>
    </location>
</feature>
<feature type="compositionally biased region" description="Basic residues" evidence="1">
    <location>
        <begin position="128"/>
        <end position="137"/>
    </location>
</feature>
<organism evidence="2 3">
    <name type="scientific">Xylona heveae (strain CBS 132557 / TC161)</name>
    <dbReference type="NCBI Taxonomy" id="1328760"/>
    <lineage>
        <taxon>Eukaryota</taxon>
        <taxon>Fungi</taxon>
        <taxon>Dikarya</taxon>
        <taxon>Ascomycota</taxon>
        <taxon>Pezizomycotina</taxon>
        <taxon>Xylonomycetes</taxon>
        <taxon>Xylonales</taxon>
        <taxon>Xylonaceae</taxon>
        <taxon>Xylona</taxon>
    </lineage>
</organism>
<feature type="compositionally biased region" description="Polar residues" evidence="1">
    <location>
        <begin position="158"/>
        <end position="169"/>
    </location>
</feature>
<gene>
    <name evidence="2" type="ORF">L228DRAFT_89492</name>
</gene>
<dbReference type="InParanoid" id="A0A165HYS2"/>
<evidence type="ECO:0000313" key="2">
    <source>
        <dbReference type="EMBL" id="KZF24110.1"/>
    </source>
</evidence>
<dbReference type="AlphaFoldDB" id="A0A165HYS2"/>
<dbReference type="Proteomes" id="UP000076632">
    <property type="component" value="Unassembled WGS sequence"/>
</dbReference>
<protein>
    <submittedName>
        <fullName evidence="2">Uncharacterized protein</fullName>
    </submittedName>
</protein>
<keyword evidence="3" id="KW-1185">Reference proteome</keyword>
<reference evidence="2 3" key="1">
    <citation type="journal article" date="2016" name="Fungal Biol.">
        <title>The genome of Xylona heveae provides a window into fungal endophytism.</title>
        <authorList>
            <person name="Gazis R."/>
            <person name="Kuo A."/>
            <person name="Riley R."/>
            <person name="LaButti K."/>
            <person name="Lipzen A."/>
            <person name="Lin J."/>
            <person name="Amirebrahimi M."/>
            <person name="Hesse C.N."/>
            <person name="Spatafora J.W."/>
            <person name="Henrissat B."/>
            <person name="Hainaut M."/>
            <person name="Grigoriev I.V."/>
            <person name="Hibbett D.S."/>
        </authorList>
    </citation>
    <scope>NUCLEOTIDE SEQUENCE [LARGE SCALE GENOMIC DNA]</scope>
    <source>
        <strain evidence="2 3">TC161</strain>
    </source>
</reference>